<feature type="domain" description="Peptidase M50" evidence="8">
    <location>
        <begin position="8"/>
        <end position="92"/>
    </location>
</feature>
<dbReference type="Proteomes" id="UP000078447">
    <property type="component" value="Unassembled WGS sequence"/>
</dbReference>
<keyword evidence="5 7" id="KW-1133">Transmembrane helix</keyword>
<proteinExistence type="inferred from homology"/>
<evidence type="ECO:0000256" key="1">
    <source>
        <dbReference type="ARBA" id="ARBA00001947"/>
    </source>
</evidence>
<keyword evidence="4 7" id="KW-0812">Transmembrane</keyword>
<evidence type="ECO:0000256" key="7">
    <source>
        <dbReference type="SAM" id="Phobius"/>
    </source>
</evidence>
<reference evidence="9 10" key="1">
    <citation type="submission" date="2016-03" db="EMBL/GenBank/DDBJ databases">
        <authorList>
            <person name="Cho S.-Y."/>
            <person name="Lim S."/>
            <person name="Kim H."/>
            <person name="Soh E.H."/>
            <person name="Moon J.S."/>
        </authorList>
    </citation>
    <scope>NUCLEOTIDE SEQUENCE [LARGE SCALE GENOMIC DNA]</scope>
    <source>
        <strain evidence="9 10">KCTC 3810</strain>
    </source>
</reference>
<evidence type="ECO:0000313" key="10">
    <source>
        <dbReference type="Proteomes" id="UP000078447"/>
    </source>
</evidence>
<evidence type="ECO:0000259" key="8">
    <source>
        <dbReference type="Pfam" id="PF02163"/>
    </source>
</evidence>
<keyword evidence="10" id="KW-1185">Reference proteome</keyword>
<dbReference type="Pfam" id="PF02163">
    <property type="entry name" value="Peptidase_M50"/>
    <property type="match status" value="1"/>
</dbReference>
<evidence type="ECO:0000256" key="6">
    <source>
        <dbReference type="ARBA" id="ARBA00023136"/>
    </source>
</evidence>
<accession>A0ABX2VB15</accession>
<organism evidence="9 10">
    <name type="scientific">Exiguobacterium undae</name>
    <dbReference type="NCBI Taxonomy" id="169177"/>
    <lineage>
        <taxon>Bacteria</taxon>
        <taxon>Bacillati</taxon>
        <taxon>Bacillota</taxon>
        <taxon>Bacilli</taxon>
        <taxon>Bacillales</taxon>
        <taxon>Bacillales Family XII. Incertae Sedis</taxon>
        <taxon>Exiguobacterium</taxon>
    </lineage>
</organism>
<evidence type="ECO:0000256" key="4">
    <source>
        <dbReference type="ARBA" id="ARBA00022692"/>
    </source>
</evidence>
<keyword evidence="6 7" id="KW-0472">Membrane</keyword>
<evidence type="ECO:0000256" key="5">
    <source>
        <dbReference type="ARBA" id="ARBA00022989"/>
    </source>
</evidence>
<gene>
    <name evidence="9" type="ORF">A3783_05580</name>
</gene>
<comment type="similarity">
    <text evidence="3">Belongs to the peptidase M50B family.</text>
</comment>
<feature type="transmembrane region" description="Helical" evidence="7">
    <location>
        <begin position="71"/>
        <end position="92"/>
    </location>
</feature>
<dbReference type="EMBL" id="LVVL01000001">
    <property type="protein sequence ID" value="OAN15407.1"/>
    <property type="molecule type" value="Genomic_DNA"/>
</dbReference>
<dbReference type="RefSeq" id="WP_028106244.1">
    <property type="nucleotide sequence ID" value="NZ_LVVL01000001.1"/>
</dbReference>
<sequence>MFCFYFPSLILHEYGHAIVGRLIGLRLKSVSIGKGEPFLRIGHFSVARKQFWEGFYQSHPSEIPRRRGQRAAMLLGGVGANFIGGVFVFILSQLFPSPIMHLLALPFIQMSVIFVLLNLIPIRLTSGVSSDGLQLKQLFFNKNQRIS</sequence>
<dbReference type="InterPro" id="IPR008915">
    <property type="entry name" value="Peptidase_M50"/>
</dbReference>
<comment type="subcellular location">
    <subcellularLocation>
        <location evidence="2">Membrane</location>
        <topology evidence="2">Multi-pass membrane protein</topology>
    </subcellularLocation>
</comment>
<evidence type="ECO:0000313" key="9">
    <source>
        <dbReference type="EMBL" id="OAN15407.1"/>
    </source>
</evidence>
<evidence type="ECO:0000256" key="3">
    <source>
        <dbReference type="ARBA" id="ARBA00007931"/>
    </source>
</evidence>
<dbReference type="CDD" id="cd05709">
    <property type="entry name" value="S2P-M50"/>
    <property type="match status" value="1"/>
</dbReference>
<feature type="transmembrane region" description="Helical" evidence="7">
    <location>
        <begin position="98"/>
        <end position="120"/>
    </location>
</feature>
<comment type="cofactor">
    <cofactor evidence="1">
        <name>Zn(2+)</name>
        <dbReference type="ChEBI" id="CHEBI:29105"/>
    </cofactor>
</comment>
<comment type="caution">
    <text evidence="9">The sequence shown here is derived from an EMBL/GenBank/DDBJ whole genome shotgun (WGS) entry which is preliminary data.</text>
</comment>
<protein>
    <recommendedName>
        <fullName evidence="8">Peptidase M50 domain-containing protein</fullName>
    </recommendedName>
</protein>
<evidence type="ECO:0000256" key="2">
    <source>
        <dbReference type="ARBA" id="ARBA00004141"/>
    </source>
</evidence>
<name>A0ABX2VB15_9BACL</name>